<dbReference type="SMART" id="SM01014">
    <property type="entry name" value="ARID"/>
    <property type="match status" value="1"/>
</dbReference>
<sequence length="568" mass="64895">MGSFNHSSCSFIDVEIKYVDECEERLKSLFDQALLVFLEEEGNKRPLPAVLGDGEKVDLFKLFVLVREKGGFESVSRKGLWEVVAEKLGFDCSVAPSLRLIYSKYLDRMEKWAVEESRIVNWDNKDSKKKGCYGGLLLELGDGFKGLLDNGKCQKRIRDVAFGCKHTEESCSEFDRSRKRVRESNDDDDKRVEMSCVAISDESVVCAVEEGLLELSLEKKQDDLPGMLKWLASVATSPHDPSIGVIPYSSKWKECWLQVARAKNALLVQRNNAELRYQNSPFLGHQNMHHPSMYEDDRKSIGRLRYRIRPPKLSKLCSSSCCSGSSLVSLYESGSNHCRELMITEGADLIAGTSRATERKKPDIRRRLGPNFQAQVDEWTESGLESDTKWLGTRIWPLENSEALDHTLGNGVIGKGRPDSCSCVTIRPGSVECIRFHIAEKRMELKRELGDVFLHWRFNHMGEEVCLRWTEREEKKFKDMMIADPKSFWKNAARCFRTKKREELVSYYFNVFLINKRRYQNRMTPKRIDSDDEGSFGCVGGRFGSGAVTSVGSDNLICSENRQCFDFE</sequence>
<dbReference type="InterPro" id="IPR001005">
    <property type="entry name" value="SANT/Myb"/>
</dbReference>
<dbReference type="AlphaFoldDB" id="A0A8T1Z4F4"/>
<gene>
    <name evidence="2" type="ORF">ISN45_Aa06g033450</name>
</gene>
<dbReference type="EMBL" id="JAEFBK010000011">
    <property type="protein sequence ID" value="KAG7552759.1"/>
    <property type="molecule type" value="Genomic_DNA"/>
</dbReference>
<dbReference type="Pfam" id="PF01388">
    <property type="entry name" value="ARID"/>
    <property type="match status" value="1"/>
</dbReference>
<accession>A0A8T1Z4F4</accession>
<organism evidence="2 3">
    <name type="scientific">Arabidopsis thaliana x Arabidopsis arenosa</name>
    <dbReference type="NCBI Taxonomy" id="1240361"/>
    <lineage>
        <taxon>Eukaryota</taxon>
        <taxon>Viridiplantae</taxon>
        <taxon>Streptophyta</taxon>
        <taxon>Embryophyta</taxon>
        <taxon>Tracheophyta</taxon>
        <taxon>Spermatophyta</taxon>
        <taxon>Magnoliopsida</taxon>
        <taxon>eudicotyledons</taxon>
        <taxon>Gunneridae</taxon>
        <taxon>Pentapetalae</taxon>
        <taxon>rosids</taxon>
        <taxon>malvids</taxon>
        <taxon>Brassicales</taxon>
        <taxon>Brassicaceae</taxon>
        <taxon>Camelineae</taxon>
        <taxon>Arabidopsis</taxon>
    </lineage>
</organism>
<evidence type="ECO:0000313" key="2">
    <source>
        <dbReference type="EMBL" id="KAG7552759.1"/>
    </source>
</evidence>
<dbReference type="Proteomes" id="UP000694240">
    <property type="component" value="Chromosome 11"/>
</dbReference>
<evidence type="ECO:0000313" key="3">
    <source>
        <dbReference type="Proteomes" id="UP000694240"/>
    </source>
</evidence>
<comment type="caution">
    <text evidence="2">The sequence shown here is derived from an EMBL/GenBank/DDBJ whole genome shotgun (WGS) entry which is preliminary data.</text>
</comment>
<dbReference type="PANTHER" id="PTHR46410">
    <property type="entry name" value="AT-RICH INTERACTIVE DOMAIN-CONTAINING PROTEIN 2"/>
    <property type="match status" value="1"/>
</dbReference>
<dbReference type="InterPro" id="IPR001606">
    <property type="entry name" value="ARID_dom"/>
</dbReference>
<name>A0A8T1Z4F4_9BRAS</name>
<dbReference type="CDD" id="cd00167">
    <property type="entry name" value="SANT"/>
    <property type="match status" value="1"/>
</dbReference>
<feature type="domain" description="ARID" evidence="1">
    <location>
        <begin position="24"/>
        <end position="114"/>
    </location>
</feature>
<reference evidence="2 3" key="1">
    <citation type="submission" date="2020-12" db="EMBL/GenBank/DDBJ databases">
        <title>Concerted genomic and epigenomic changes stabilize Arabidopsis allopolyploids.</title>
        <authorList>
            <person name="Chen Z."/>
        </authorList>
    </citation>
    <scope>NUCLEOTIDE SEQUENCE [LARGE SCALE GENOMIC DNA]</scope>
    <source>
        <strain evidence="2">Allo738</strain>
        <tissue evidence="2">Leaf</tissue>
    </source>
</reference>
<keyword evidence="3" id="KW-1185">Reference proteome</keyword>
<dbReference type="SMART" id="SM00501">
    <property type="entry name" value="BRIGHT"/>
    <property type="match status" value="1"/>
</dbReference>
<protein>
    <submittedName>
        <fullName evidence="2">ARID DNA-binding domain</fullName>
    </submittedName>
</protein>
<dbReference type="GO" id="GO:0003677">
    <property type="term" value="F:DNA binding"/>
    <property type="evidence" value="ECO:0007669"/>
    <property type="project" value="UniProtKB-KW"/>
</dbReference>
<evidence type="ECO:0000259" key="1">
    <source>
        <dbReference type="PROSITE" id="PS51011"/>
    </source>
</evidence>
<proteinExistence type="predicted"/>
<dbReference type="PROSITE" id="PS51011">
    <property type="entry name" value="ARID"/>
    <property type="match status" value="1"/>
</dbReference>
<dbReference type="EMBL" id="JAEFBK010000011">
    <property type="protein sequence ID" value="KAG7552758.1"/>
    <property type="molecule type" value="Genomic_DNA"/>
</dbReference>
<dbReference type="CDD" id="cd16100">
    <property type="entry name" value="ARID"/>
    <property type="match status" value="1"/>
</dbReference>
<keyword evidence="2" id="KW-0238">DNA-binding</keyword>
<dbReference type="PANTHER" id="PTHR46410:SF18">
    <property type="entry name" value="AT-RICH INTERACTIVE DOMAIN-CONTAINING PROTEIN 2"/>
    <property type="match status" value="1"/>
</dbReference>